<evidence type="ECO:0000256" key="7">
    <source>
        <dbReference type="ARBA" id="ARBA00022840"/>
    </source>
</evidence>
<comment type="cofactor">
    <cofactor evidence="1 10">
        <name>Mg(2+)</name>
        <dbReference type="ChEBI" id="CHEBI:18420"/>
    </cofactor>
</comment>
<gene>
    <name evidence="10 14" type="primary">miaA</name>
    <name evidence="14" type="ORF">QPJ95_19105</name>
</gene>
<dbReference type="GO" id="GO:0005524">
    <property type="term" value="F:ATP binding"/>
    <property type="evidence" value="ECO:0007669"/>
    <property type="project" value="UniProtKB-UniRule"/>
</dbReference>
<proteinExistence type="inferred from homology"/>
<reference evidence="14 15" key="1">
    <citation type="submission" date="2023-06" db="EMBL/GenBank/DDBJ databases">
        <title>Parasedimentitalea psychrophila sp. nov., a psychrophilic bacterium isolated from deep-sea sediment.</title>
        <authorList>
            <person name="Li A."/>
        </authorList>
    </citation>
    <scope>NUCLEOTIDE SEQUENCE [LARGE SCALE GENOMIC DNA]</scope>
    <source>
        <strain evidence="14 15">QS115</strain>
    </source>
</reference>
<feature type="site" description="Interaction with substrate tRNA" evidence="10">
    <location>
        <position position="125"/>
    </location>
</feature>
<comment type="similarity">
    <text evidence="3 10 13">Belongs to the IPP transferase family.</text>
</comment>
<comment type="subunit">
    <text evidence="10">Monomer.</text>
</comment>
<sequence>MTLPNISPDQPVLIAGPTASGKSALALEIAAQQGGVIINADASQVYDCWQVITARPSIAETSAAEHALYGHLPFDAAYSAGHWLREVKPLLSGPRRPIIIGGTGLYYTALTVGMADIPATPAAVRCAGDDLPVEAMLAALDAETKARIDVKNRARVQRAWEVQQATGKPLSAWQDDTPPPLLPVETCAALVFDVDKTWLESRIRRRFDQMIDQGALDEARAMRHRYDPSLPSCRAIGVPELMAHLNGDLTLARAREKASVATRQFAKRQRTWFRSKMKHWTAYSPPG</sequence>
<dbReference type="EC" id="2.5.1.75" evidence="10"/>
<dbReference type="Proteomes" id="UP001238334">
    <property type="component" value="Chromosome"/>
</dbReference>
<evidence type="ECO:0000256" key="6">
    <source>
        <dbReference type="ARBA" id="ARBA00022741"/>
    </source>
</evidence>
<comment type="catalytic activity">
    <reaction evidence="9 10 11">
        <text>adenosine(37) in tRNA + dimethylallyl diphosphate = N(6)-dimethylallyladenosine(37) in tRNA + diphosphate</text>
        <dbReference type="Rhea" id="RHEA:26482"/>
        <dbReference type="Rhea" id="RHEA-COMP:10162"/>
        <dbReference type="Rhea" id="RHEA-COMP:10375"/>
        <dbReference type="ChEBI" id="CHEBI:33019"/>
        <dbReference type="ChEBI" id="CHEBI:57623"/>
        <dbReference type="ChEBI" id="CHEBI:74411"/>
        <dbReference type="ChEBI" id="CHEBI:74415"/>
        <dbReference type="EC" id="2.5.1.75"/>
    </reaction>
</comment>
<evidence type="ECO:0000256" key="3">
    <source>
        <dbReference type="ARBA" id="ARBA00005842"/>
    </source>
</evidence>
<evidence type="ECO:0000256" key="13">
    <source>
        <dbReference type="RuleBase" id="RU003785"/>
    </source>
</evidence>
<dbReference type="AlphaFoldDB" id="A0A9Y2KY07"/>
<evidence type="ECO:0000256" key="5">
    <source>
        <dbReference type="ARBA" id="ARBA00022694"/>
    </source>
</evidence>
<evidence type="ECO:0000256" key="10">
    <source>
        <dbReference type="HAMAP-Rule" id="MF_00185"/>
    </source>
</evidence>
<dbReference type="EMBL" id="CP127247">
    <property type="protein sequence ID" value="WIY24608.1"/>
    <property type="molecule type" value="Genomic_DNA"/>
</dbReference>
<keyword evidence="5 10" id="KW-0819">tRNA processing</keyword>
<dbReference type="SUPFAM" id="SSF52540">
    <property type="entry name" value="P-loop containing nucleoside triphosphate hydrolases"/>
    <property type="match status" value="1"/>
</dbReference>
<evidence type="ECO:0000313" key="15">
    <source>
        <dbReference type="Proteomes" id="UP001238334"/>
    </source>
</evidence>
<keyword evidence="8 10" id="KW-0460">Magnesium</keyword>
<dbReference type="Gene3D" id="1.10.20.140">
    <property type="match status" value="1"/>
</dbReference>
<evidence type="ECO:0000256" key="11">
    <source>
        <dbReference type="RuleBase" id="RU003783"/>
    </source>
</evidence>
<feature type="binding site" evidence="10">
    <location>
        <begin position="18"/>
        <end position="23"/>
    </location>
    <ligand>
        <name>substrate</name>
    </ligand>
</feature>
<protein>
    <recommendedName>
        <fullName evidence="10">tRNA dimethylallyltransferase</fullName>
        <ecNumber evidence="10">2.5.1.75</ecNumber>
    </recommendedName>
    <alternativeName>
        <fullName evidence="10">Dimethylallyl diphosphate:tRNA dimethylallyltransferase</fullName>
        <shortName evidence="10">DMAPP:tRNA dimethylallyltransferase</shortName>
        <shortName evidence="10">DMATase</shortName>
    </alternativeName>
    <alternativeName>
        <fullName evidence="10">Isopentenyl-diphosphate:tRNA isopentenyltransferase</fullName>
        <shortName evidence="10">IPP transferase</shortName>
        <shortName evidence="10">IPPT</shortName>
        <shortName evidence="10">IPTase</shortName>
    </alternativeName>
</protein>
<dbReference type="InterPro" id="IPR039657">
    <property type="entry name" value="Dimethylallyltransferase"/>
</dbReference>
<keyword evidence="6 10" id="KW-0547">Nucleotide-binding</keyword>
<name>A0A9Y2KY07_9RHOB</name>
<dbReference type="HAMAP" id="MF_00185">
    <property type="entry name" value="IPP_trans"/>
    <property type="match status" value="1"/>
</dbReference>
<evidence type="ECO:0000256" key="2">
    <source>
        <dbReference type="ARBA" id="ARBA00003213"/>
    </source>
</evidence>
<dbReference type="GO" id="GO:0052381">
    <property type="term" value="F:tRNA dimethylallyltransferase activity"/>
    <property type="evidence" value="ECO:0007669"/>
    <property type="project" value="UniProtKB-UniRule"/>
</dbReference>
<dbReference type="InterPro" id="IPR018022">
    <property type="entry name" value="IPT"/>
</dbReference>
<keyword evidence="7 10" id="KW-0067">ATP-binding</keyword>
<comment type="caution">
    <text evidence="10">Lacks conserved residue(s) required for the propagation of feature annotation.</text>
</comment>
<dbReference type="CDD" id="cd02019">
    <property type="entry name" value="NK"/>
    <property type="match status" value="1"/>
</dbReference>
<evidence type="ECO:0000313" key="14">
    <source>
        <dbReference type="EMBL" id="WIY24608.1"/>
    </source>
</evidence>
<keyword evidence="15" id="KW-1185">Reference proteome</keyword>
<evidence type="ECO:0000256" key="9">
    <source>
        <dbReference type="ARBA" id="ARBA00049563"/>
    </source>
</evidence>
<dbReference type="KEGG" id="ppso:QPJ95_19105"/>
<dbReference type="PANTHER" id="PTHR11088:SF60">
    <property type="entry name" value="TRNA DIMETHYLALLYLTRANSFERASE"/>
    <property type="match status" value="1"/>
</dbReference>
<evidence type="ECO:0000256" key="1">
    <source>
        <dbReference type="ARBA" id="ARBA00001946"/>
    </source>
</evidence>
<evidence type="ECO:0000256" key="8">
    <source>
        <dbReference type="ARBA" id="ARBA00022842"/>
    </source>
</evidence>
<dbReference type="NCBIfam" id="TIGR00174">
    <property type="entry name" value="miaA"/>
    <property type="match status" value="1"/>
</dbReference>
<accession>A0A9Y2KY07</accession>
<comment type="function">
    <text evidence="2 10 12">Catalyzes the transfer of a dimethylallyl group onto the adenine at position 37 in tRNAs that read codons beginning with uridine, leading to the formation of N6-(dimethylallyl)adenosine (i(6)A).</text>
</comment>
<evidence type="ECO:0000256" key="12">
    <source>
        <dbReference type="RuleBase" id="RU003784"/>
    </source>
</evidence>
<keyword evidence="4 10" id="KW-0808">Transferase</keyword>
<evidence type="ECO:0000256" key="4">
    <source>
        <dbReference type="ARBA" id="ARBA00022679"/>
    </source>
</evidence>
<feature type="binding site" evidence="10">
    <location>
        <begin position="16"/>
        <end position="23"/>
    </location>
    <ligand>
        <name>ATP</name>
        <dbReference type="ChEBI" id="CHEBI:30616"/>
    </ligand>
</feature>
<dbReference type="GO" id="GO:0006400">
    <property type="term" value="P:tRNA modification"/>
    <property type="evidence" value="ECO:0007669"/>
    <property type="project" value="TreeGrafter"/>
</dbReference>
<dbReference type="InterPro" id="IPR027417">
    <property type="entry name" value="P-loop_NTPase"/>
</dbReference>
<dbReference type="Gene3D" id="3.40.50.300">
    <property type="entry name" value="P-loop containing nucleotide triphosphate hydrolases"/>
    <property type="match status" value="1"/>
</dbReference>
<dbReference type="RefSeq" id="WP_270918989.1">
    <property type="nucleotide sequence ID" value="NZ_CP127247.1"/>
</dbReference>
<dbReference type="PANTHER" id="PTHR11088">
    <property type="entry name" value="TRNA DIMETHYLALLYLTRANSFERASE"/>
    <property type="match status" value="1"/>
</dbReference>
<feature type="site" description="Interaction with substrate tRNA" evidence="10">
    <location>
        <position position="103"/>
    </location>
</feature>
<organism evidence="14 15">
    <name type="scientific">Parasedimentitalea psychrophila</name>
    <dbReference type="NCBI Taxonomy" id="2997337"/>
    <lineage>
        <taxon>Bacteria</taxon>
        <taxon>Pseudomonadati</taxon>
        <taxon>Pseudomonadota</taxon>
        <taxon>Alphaproteobacteria</taxon>
        <taxon>Rhodobacterales</taxon>
        <taxon>Paracoccaceae</taxon>
        <taxon>Parasedimentitalea</taxon>
    </lineage>
</organism>
<dbReference type="Pfam" id="PF01715">
    <property type="entry name" value="IPPT"/>
    <property type="match status" value="1"/>
</dbReference>